<keyword evidence="3" id="KW-1185">Reference proteome</keyword>
<gene>
    <name evidence="2" type="ORF">A19Y_2418</name>
</gene>
<dbReference type="eggNOG" id="COG2304">
    <property type="taxonomic scope" value="Bacteria"/>
</dbReference>
<keyword evidence="1" id="KW-0812">Transmembrane</keyword>
<dbReference type="HOGENOM" id="CLU_061335_0_0_3"/>
<dbReference type="PATRIC" id="fig|388467.6.peg.2365"/>
<dbReference type="AlphaFoldDB" id="A0A073CGD7"/>
<accession>A0A073CGD7</accession>
<organism evidence="2 3">
    <name type="scientific">Planktothrix agardhii (strain NIVA-CYA 126/8)</name>
    <dbReference type="NCBI Taxonomy" id="388467"/>
    <lineage>
        <taxon>Bacteria</taxon>
        <taxon>Bacillati</taxon>
        <taxon>Cyanobacteriota</taxon>
        <taxon>Cyanophyceae</taxon>
        <taxon>Oscillatoriophycideae</taxon>
        <taxon>Oscillatoriales</taxon>
        <taxon>Microcoleaceae</taxon>
        <taxon>Planktothrix</taxon>
    </lineage>
</organism>
<evidence type="ECO:0000256" key="1">
    <source>
        <dbReference type="SAM" id="Phobius"/>
    </source>
</evidence>
<dbReference type="STRING" id="388467.A19Y_2418"/>
<feature type="transmembrane region" description="Helical" evidence="1">
    <location>
        <begin position="249"/>
        <end position="268"/>
    </location>
</feature>
<dbReference type="Proteomes" id="UP000027395">
    <property type="component" value="Chromosome"/>
</dbReference>
<dbReference type="EMBL" id="CM002803">
    <property type="protein sequence ID" value="KEI67334.1"/>
    <property type="molecule type" value="Genomic_DNA"/>
</dbReference>
<reference evidence="2 3" key="1">
    <citation type="journal article" date="2014" name="Appl. Environ. Microbiol.">
        <title>Elucidation of insertion elements encoded on plasmids and in vitro construction of shuttle vectors from the toxic cyanobacterium Planktothrix.</title>
        <authorList>
            <person name="Christiansen G."/>
            <person name="Goesmann A."/>
            <person name="Kurmayer R."/>
        </authorList>
    </citation>
    <scope>NUCLEOTIDE SEQUENCE [LARGE SCALE GENOMIC DNA]</scope>
    <source>
        <strain evidence="2 3">NIVA-CYA 126/8</strain>
    </source>
</reference>
<proteinExistence type="predicted"/>
<evidence type="ECO:0000313" key="2">
    <source>
        <dbReference type="EMBL" id="KEI67334.1"/>
    </source>
</evidence>
<evidence type="ECO:0000313" key="3">
    <source>
        <dbReference type="Proteomes" id="UP000027395"/>
    </source>
</evidence>
<sequence>MSEICTAVTPGQPLTDFQKTGLEWVGRLHGGRDVVLAIDLTESVGLNDEGHIRLRQIVEDSLKSGDTVYVVPFATKVNPLEPEINPLKLEAAIQFKGKADVEKILQLIPFQANLNLQNTDVQRAELTIYQGLADLNQCRLTQNQPIKPQSVVWITDAQLFTKSPANSQEWIETPGDSPFRVGTSQETQQRQEWLEKLPLTPRSLSIKTQDQQKYNLTIVDLPPTVQEFCTPTPGFKQTCLVPPYLWKQLSLPALTLVILILASIGLGIKIYHLNKKWKITINFTDKKTEEQTVYLRNHQRISIGEYESKCNHSIDTPGAEVRGYLIRKGEKLYLEPIPDSLLEYNGQNVTKKTPISGVSFQLNCPYSRTGNSKAKKNYEFTIKIQK</sequence>
<keyword evidence="1" id="KW-1133">Transmembrane helix</keyword>
<keyword evidence="1" id="KW-0472">Membrane</keyword>
<protein>
    <submittedName>
        <fullName evidence="2">Uncharacterized protein</fullName>
    </submittedName>
</protein>
<name>A0A073CGD7_PLAA1</name>